<dbReference type="AlphaFoldDB" id="A0AAD6ACP3"/>
<proteinExistence type="predicted"/>
<feature type="compositionally biased region" description="Basic and acidic residues" evidence="3">
    <location>
        <begin position="1"/>
        <end position="13"/>
    </location>
</feature>
<evidence type="ECO:0000256" key="3">
    <source>
        <dbReference type="SAM" id="MobiDB-lite"/>
    </source>
</evidence>
<accession>A0AAD6ACP3</accession>
<dbReference type="Gene3D" id="3.40.50.300">
    <property type="entry name" value="P-loop containing nucleotide triphosphate hydrolases"/>
    <property type="match status" value="1"/>
</dbReference>
<dbReference type="Proteomes" id="UP001219934">
    <property type="component" value="Unassembled WGS sequence"/>
</dbReference>
<dbReference type="EMBL" id="JAPTMU010000079">
    <property type="protein sequence ID" value="KAJ4922281.1"/>
    <property type="molecule type" value="Genomic_DNA"/>
</dbReference>
<dbReference type="InterPro" id="IPR029495">
    <property type="entry name" value="NACHT-assoc"/>
</dbReference>
<dbReference type="Pfam" id="PF14484">
    <property type="entry name" value="FISNA"/>
    <property type="match status" value="1"/>
</dbReference>
<feature type="domain" description="FISNA" evidence="4">
    <location>
        <begin position="99"/>
        <end position="175"/>
    </location>
</feature>
<gene>
    <name evidence="5" type="ORF">JOQ06_021625</name>
</gene>
<evidence type="ECO:0000313" key="6">
    <source>
        <dbReference type="Proteomes" id="UP001219934"/>
    </source>
</evidence>
<dbReference type="SMART" id="SM01288">
    <property type="entry name" value="FISNA"/>
    <property type="match status" value="1"/>
</dbReference>
<protein>
    <recommendedName>
        <fullName evidence="4">FISNA domain-containing protein</fullName>
    </recommendedName>
</protein>
<name>A0AAD6ACP3_9TELE</name>
<dbReference type="InterPro" id="IPR051261">
    <property type="entry name" value="NLR"/>
</dbReference>
<dbReference type="PANTHER" id="PTHR24106">
    <property type="entry name" value="NACHT, LRR AND CARD DOMAINS-CONTAINING"/>
    <property type="match status" value="1"/>
</dbReference>
<keyword evidence="6" id="KW-1185">Reference proteome</keyword>
<keyword evidence="1" id="KW-0433">Leucine-rich repeat</keyword>
<evidence type="ECO:0000256" key="1">
    <source>
        <dbReference type="ARBA" id="ARBA00022614"/>
    </source>
</evidence>
<sequence length="209" mass="22770">METTDPKIPHEGPDPPGPGPSCVSMKSENSLPPFIKFKDGEHDDSPRIPHERPDSPGSSSDSMKSESTRPPLFEDGEHSDGPRVHQQRSEGPGGQSAQQHQTHLDSIFMEKFQCVLEGIAKAGNPTLLNQIYTELYITEGGSAEVNAEHEVRQIETASRKPHRPETTIRREDLFKASPGRDAPIRAVMTKGVAGIGKTVLTQKFTSGLG</sequence>
<dbReference type="InterPro" id="IPR027417">
    <property type="entry name" value="P-loop_NTPase"/>
</dbReference>
<comment type="caution">
    <text evidence="5">The sequence shown here is derived from an EMBL/GenBank/DDBJ whole genome shotgun (WGS) entry which is preliminary data.</text>
</comment>
<evidence type="ECO:0000313" key="5">
    <source>
        <dbReference type="EMBL" id="KAJ4922281.1"/>
    </source>
</evidence>
<evidence type="ECO:0000256" key="2">
    <source>
        <dbReference type="ARBA" id="ARBA00022737"/>
    </source>
</evidence>
<reference evidence="5" key="1">
    <citation type="submission" date="2022-11" db="EMBL/GenBank/DDBJ databases">
        <title>Chromosome-level genome of Pogonophryne albipinna.</title>
        <authorList>
            <person name="Jo E."/>
        </authorList>
    </citation>
    <scope>NUCLEOTIDE SEQUENCE</scope>
    <source>
        <strain evidence="5">SGF0006</strain>
        <tissue evidence="5">Muscle</tissue>
    </source>
</reference>
<evidence type="ECO:0000259" key="4">
    <source>
        <dbReference type="SMART" id="SM01288"/>
    </source>
</evidence>
<feature type="compositionally biased region" description="Basic and acidic residues" evidence="3">
    <location>
        <begin position="36"/>
        <end position="54"/>
    </location>
</feature>
<keyword evidence="2" id="KW-0677">Repeat</keyword>
<organism evidence="5 6">
    <name type="scientific">Pogonophryne albipinna</name>
    <dbReference type="NCBI Taxonomy" id="1090488"/>
    <lineage>
        <taxon>Eukaryota</taxon>
        <taxon>Metazoa</taxon>
        <taxon>Chordata</taxon>
        <taxon>Craniata</taxon>
        <taxon>Vertebrata</taxon>
        <taxon>Euteleostomi</taxon>
        <taxon>Actinopterygii</taxon>
        <taxon>Neopterygii</taxon>
        <taxon>Teleostei</taxon>
        <taxon>Neoteleostei</taxon>
        <taxon>Acanthomorphata</taxon>
        <taxon>Eupercaria</taxon>
        <taxon>Perciformes</taxon>
        <taxon>Notothenioidei</taxon>
        <taxon>Pogonophryne</taxon>
    </lineage>
</organism>
<feature type="region of interest" description="Disordered" evidence="3">
    <location>
        <begin position="1"/>
        <end position="101"/>
    </location>
</feature>